<dbReference type="InterPro" id="IPR013325">
    <property type="entry name" value="RNA_pol_sigma_r2"/>
</dbReference>
<evidence type="ECO:0000259" key="5">
    <source>
        <dbReference type="Pfam" id="PF04542"/>
    </source>
</evidence>
<dbReference type="GO" id="GO:0016987">
    <property type="term" value="F:sigma factor activity"/>
    <property type="evidence" value="ECO:0007669"/>
    <property type="project" value="UniProtKB-KW"/>
</dbReference>
<evidence type="ECO:0000256" key="3">
    <source>
        <dbReference type="ARBA" id="ARBA00023082"/>
    </source>
</evidence>
<evidence type="ECO:0000259" key="6">
    <source>
        <dbReference type="Pfam" id="PF08281"/>
    </source>
</evidence>
<dbReference type="InterPro" id="IPR014284">
    <property type="entry name" value="RNA_pol_sigma-70_dom"/>
</dbReference>
<name>A0A0C4Y4T5_9BURK</name>
<dbReference type="InterPro" id="IPR013249">
    <property type="entry name" value="RNA_pol_sigma70_r4_t2"/>
</dbReference>
<dbReference type="InterPro" id="IPR007627">
    <property type="entry name" value="RNA_pol_sigma70_r2"/>
</dbReference>
<evidence type="ECO:0000313" key="7">
    <source>
        <dbReference type="EMBL" id="AJG20397.1"/>
    </source>
</evidence>
<dbReference type="Gene3D" id="1.10.10.10">
    <property type="entry name" value="Winged helix-like DNA-binding domain superfamily/Winged helix DNA-binding domain"/>
    <property type="match status" value="1"/>
</dbReference>
<evidence type="ECO:0000256" key="2">
    <source>
        <dbReference type="ARBA" id="ARBA00023015"/>
    </source>
</evidence>
<dbReference type="OrthoDB" id="8589148at2"/>
<evidence type="ECO:0000313" key="8">
    <source>
        <dbReference type="Proteomes" id="UP000031843"/>
    </source>
</evidence>
<keyword evidence="4" id="KW-0804">Transcription</keyword>
<dbReference type="Gene3D" id="1.10.1740.10">
    <property type="match status" value="1"/>
</dbReference>
<dbReference type="NCBIfam" id="TIGR02937">
    <property type="entry name" value="sigma70-ECF"/>
    <property type="match status" value="1"/>
</dbReference>
<proteinExistence type="inferred from homology"/>
<dbReference type="InterPro" id="IPR036388">
    <property type="entry name" value="WH-like_DNA-bd_sf"/>
</dbReference>
<dbReference type="Pfam" id="PF08281">
    <property type="entry name" value="Sigma70_r4_2"/>
    <property type="match status" value="1"/>
</dbReference>
<dbReference type="STRING" id="68895.RR42_m3026"/>
<sequence length="174" mass="19724">MSDSSRSSRSSLRELLAQRYDDLKRRLTWRLGSAELASDALHDTWVHLEDRKEQGDPVKSPAAYLMRMATNLALDRLQRERRYMSAEEMETLMAEIADPAPGPAQTVAARDEVEAVARLIESMPPRRRAIFLAVRVDELSNQEAAVRFGVSPRLIGLELKRAHEYCMAHSPKHG</sequence>
<dbReference type="KEGG" id="cbw:RR42_m3026"/>
<reference evidence="7 8" key="1">
    <citation type="journal article" date="2015" name="Genome Announc.">
        <title>Complete Genome Sequence of Cupriavidus basilensis 4G11, Isolated from the Oak Ridge Field Research Center Site.</title>
        <authorList>
            <person name="Ray J."/>
            <person name="Waters R.J."/>
            <person name="Skerker J.M."/>
            <person name="Kuehl J.V."/>
            <person name="Price M.N."/>
            <person name="Huang J."/>
            <person name="Chakraborty R."/>
            <person name="Arkin A.P."/>
            <person name="Deutschbauer A."/>
        </authorList>
    </citation>
    <scope>NUCLEOTIDE SEQUENCE [LARGE SCALE GENOMIC DNA]</scope>
    <source>
        <strain evidence="7">4G11</strain>
    </source>
</reference>
<keyword evidence="3" id="KW-0731">Sigma factor</keyword>
<protein>
    <submittedName>
        <fullName evidence="7">RNA polymerase sigma-70 factor, ECF subfamily</fullName>
    </submittedName>
</protein>
<dbReference type="SUPFAM" id="SSF88659">
    <property type="entry name" value="Sigma3 and sigma4 domains of RNA polymerase sigma factors"/>
    <property type="match status" value="1"/>
</dbReference>
<keyword evidence="2" id="KW-0805">Transcription regulation</keyword>
<dbReference type="RefSeq" id="WP_043348251.1">
    <property type="nucleotide sequence ID" value="NZ_CP010536.1"/>
</dbReference>
<feature type="domain" description="RNA polymerase sigma-70 region 2" evidence="5">
    <location>
        <begin position="18"/>
        <end position="82"/>
    </location>
</feature>
<dbReference type="SUPFAM" id="SSF88946">
    <property type="entry name" value="Sigma2 domain of RNA polymerase sigma factors"/>
    <property type="match status" value="1"/>
</dbReference>
<dbReference type="Proteomes" id="UP000031843">
    <property type="component" value="Chromosome main"/>
</dbReference>
<dbReference type="Pfam" id="PF04542">
    <property type="entry name" value="Sigma70_r2"/>
    <property type="match status" value="1"/>
</dbReference>
<dbReference type="PANTHER" id="PTHR43133">
    <property type="entry name" value="RNA POLYMERASE ECF-TYPE SIGMA FACTO"/>
    <property type="match status" value="1"/>
</dbReference>
<dbReference type="GO" id="GO:0006352">
    <property type="term" value="P:DNA-templated transcription initiation"/>
    <property type="evidence" value="ECO:0007669"/>
    <property type="project" value="InterPro"/>
</dbReference>
<dbReference type="AlphaFoldDB" id="A0A0C4Y4T5"/>
<dbReference type="InterPro" id="IPR013324">
    <property type="entry name" value="RNA_pol_sigma_r3/r4-like"/>
</dbReference>
<gene>
    <name evidence="7" type="ORF">RR42_m3026</name>
</gene>
<dbReference type="InterPro" id="IPR039425">
    <property type="entry name" value="RNA_pol_sigma-70-like"/>
</dbReference>
<evidence type="ECO:0000256" key="1">
    <source>
        <dbReference type="ARBA" id="ARBA00010641"/>
    </source>
</evidence>
<dbReference type="GO" id="GO:0003677">
    <property type="term" value="F:DNA binding"/>
    <property type="evidence" value="ECO:0007669"/>
    <property type="project" value="InterPro"/>
</dbReference>
<evidence type="ECO:0000256" key="4">
    <source>
        <dbReference type="ARBA" id="ARBA00023163"/>
    </source>
</evidence>
<dbReference type="PANTHER" id="PTHR43133:SF63">
    <property type="entry name" value="RNA POLYMERASE SIGMA FACTOR FECI-RELATED"/>
    <property type="match status" value="1"/>
</dbReference>
<feature type="domain" description="RNA polymerase sigma factor 70 region 4 type 2" evidence="6">
    <location>
        <begin position="114"/>
        <end position="162"/>
    </location>
</feature>
<comment type="similarity">
    <text evidence="1">Belongs to the sigma-70 factor family. ECF subfamily.</text>
</comment>
<accession>A0A0C4Y4T5</accession>
<keyword evidence="8" id="KW-1185">Reference proteome</keyword>
<organism evidence="7 8">
    <name type="scientific">Cupriavidus basilensis</name>
    <dbReference type="NCBI Taxonomy" id="68895"/>
    <lineage>
        <taxon>Bacteria</taxon>
        <taxon>Pseudomonadati</taxon>
        <taxon>Pseudomonadota</taxon>
        <taxon>Betaproteobacteria</taxon>
        <taxon>Burkholderiales</taxon>
        <taxon>Burkholderiaceae</taxon>
        <taxon>Cupriavidus</taxon>
    </lineage>
</organism>
<dbReference type="EMBL" id="CP010536">
    <property type="protein sequence ID" value="AJG20397.1"/>
    <property type="molecule type" value="Genomic_DNA"/>
</dbReference>